<dbReference type="AlphaFoldDB" id="A0AAV3QEH2"/>
<feature type="transmembrane region" description="Helical" evidence="2">
    <location>
        <begin position="20"/>
        <end position="44"/>
    </location>
</feature>
<evidence type="ECO:0000313" key="4">
    <source>
        <dbReference type="EMBL" id="GAA0160953.1"/>
    </source>
</evidence>
<accession>A0AAV3QEH2</accession>
<dbReference type="SUPFAM" id="SSF54518">
    <property type="entry name" value="Tubby C-terminal domain-like"/>
    <property type="match status" value="1"/>
</dbReference>
<evidence type="ECO:0000256" key="1">
    <source>
        <dbReference type="ARBA" id="ARBA00007129"/>
    </source>
</evidence>
<dbReference type="PRINTS" id="PR01573">
    <property type="entry name" value="SUPERTUBBY"/>
</dbReference>
<keyword evidence="2" id="KW-1133">Transmembrane helix</keyword>
<keyword evidence="5" id="KW-1185">Reference proteome</keyword>
<organism evidence="4 5">
    <name type="scientific">Lithospermum erythrorhizon</name>
    <name type="common">Purple gromwell</name>
    <name type="synonym">Lithospermum officinale var. erythrorhizon</name>
    <dbReference type="NCBI Taxonomy" id="34254"/>
    <lineage>
        <taxon>Eukaryota</taxon>
        <taxon>Viridiplantae</taxon>
        <taxon>Streptophyta</taxon>
        <taxon>Embryophyta</taxon>
        <taxon>Tracheophyta</taxon>
        <taxon>Spermatophyta</taxon>
        <taxon>Magnoliopsida</taxon>
        <taxon>eudicotyledons</taxon>
        <taxon>Gunneridae</taxon>
        <taxon>Pentapetalae</taxon>
        <taxon>asterids</taxon>
        <taxon>lamiids</taxon>
        <taxon>Boraginales</taxon>
        <taxon>Boraginaceae</taxon>
        <taxon>Boraginoideae</taxon>
        <taxon>Lithospermeae</taxon>
        <taxon>Lithospermum</taxon>
    </lineage>
</organism>
<sequence>MLRCKCFIRRDRQARLTDCISVSALVIASILAFVVLKIILSFLAKVSCVCIRLILSRDISNLSGDACKLLLMAKKVKRTTRTYFLISLLPNNFSRTSDKYMGIIRSNIFGTKFSMYDSQPRCKSAQESIGGQGECYAQWTPSLLQQFKKVETFPTPVTFSIDYLTDELWLTIGLLNIPFGLPYSVLRLSLLPRTNAFIRGVPLSLYLLD</sequence>
<dbReference type="EMBL" id="BAABME010020625">
    <property type="protein sequence ID" value="GAA0160953.1"/>
    <property type="molecule type" value="Genomic_DNA"/>
</dbReference>
<dbReference type="Proteomes" id="UP001454036">
    <property type="component" value="Unassembled WGS sequence"/>
</dbReference>
<gene>
    <name evidence="4" type="ORF">LIER_39135</name>
</gene>
<dbReference type="Gene3D" id="3.20.90.10">
    <property type="entry name" value="Tubby Protein, Chain A"/>
    <property type="match status" value="1"/>
</dbReference>
<proteinExistence type="inferred from homology"/>
<comment type="similarity">
    <text evidence="1">Belongs to the TUB family.</text>
</comment>
<name>A0AAV3QEH2_LITER</name>
<reference evidence="4 5" key="1">
    <citation type="submission" date="2024-01" db="EMBL/GenBank/DDBJ databases">
        <title>The complete chloroplast genome sequence of Lithospermum erythrorhizon: insights into the phylogenetic relationship among Boraginaceae species and the maternal lineages of purple gromwells.</title>
        <authorList>
            <person name="Okada T."/>
            <person name="Watanabe K."/>
        </authorList>
    </citation>
    <scope>NUCLEOTIDE SEQUENCE [LARGE SCALE GENOMIC DNA]</scope>
</reference>
<dbReference type="PANTHER" id="PTHR16517:SF104">
    <property type="entry name" value="TUBBY-LIKE F-BOX PROTEIN 6"/>
    <property type="match status" value="1"/>
</dbReference>
<evidence type="ECO:0000259" key="3">
    <source>
        <dbReference type="Pfam" id="PF01167"/>
    </source>
</evidence>
<keyword evidence="2" id="KW-0472">Membrane</keyword>
<evidence type="ECO:0000313" key="5">
    <source>
        <dbReference type="Proteomes" id="UP001454036"/>
    </source>
</evidence>
<comment type="caution">
    <text evidence="4">The sequence shown here is derived from an EMBL/GenBank/DDBJ whole genome shotgun (WGS) entry which is preliminary data.</text>
</comment>
<feature type="domain" description="Tubby C-terminal" evidence="3">
    <location>
        <begin position="64"/>
        <end position="128"/>
    </location>
</feature>
<dbReference type="PANTHER" id="PTHR16517">
    <property type="entry name" value="TUBBY-RELATED"/>
    <property type="match status" value="1"/>
</dbReference>
<protein>
    <recommendedName>
        <fullName evidence="3">Tubby C-terminal domain-containing protein</fullName>
    </recommendedName>
</protein>
<evidence type="ECO:0000256" key="2">
    <source>
        <dbReference type="SAM" id="Phobius"/>
    </source>
</evidence>
<dbReference type="InterPro" id="IPR000007">
    <property type="entry name" value="Tubby_C"/>
</dbReference>
<dbReference type="Pfam" id="PF01167">
    <property type="entry name" value="Tub"/>
    <property type="match status" value="1"/>
</dbReference>
<dbReference type="InterPro" id="IPR025659">
    <property type="entry name" value="Tubby-like_C"/>
</dbReference>
<keyword evidence="2" id="KW-0812">Transmembrane</keyword>